<dbReference type="InterPro" id="IPR052908">
    <property type="entry name" value="AP-4-A_phosphorylase"/>
</dbReference>
<dbReference type="EMBL" id="VBOT01000128">
    <property type="protein sequence ID" value="TMQ49066.1"/>
    <property type="molecule type" value="Genomic_DNA"/>
</dbReference>
<feature type="short sequence motif" description="Histidine triad motif" evidence="4">
    <location>
        <begin position="137"/>
        <end position="141"/>
    </location>
</feature>
<dbReference type="GO" id="GO:0003824">
    <property type="term" value="F:catalytic activity"/>
    <property type="evidence" value="ECO:0007669"/>
    <property type="project" value="InterPro"/>
</dbReference>
<dbReference type="GO" id="GO:0000166">
    <property type="term" value="F:nucleotide binding"/>
    <property type="evidence" value="ECO:0007669"/>
    <property type="project" value="UniProtKB-KW"/>
</dbReference>
<feature type="domain" description="HIT" evidence="6">
    <location>
        <begin position="42"/>
        <end position="152"/>
    </location>
</feature>
<feature type="binding site" evidence="3">
    <location>
        <position position="69"/>
    </location>
    <ligand>
        <name>substrate</name>
    </ligand>
</feature>
<evidence type="ECO:0000256" key="1">
    <source>
        <dbReference type="ARBA" id="ARBA00022741"/>
    </source>
</evidence>
<evidence type="ECO:0000256" key="3">
    <source>
        <dbReference type="PIRSR" id="PIRSR639383-2"/>
    </source>
</evidence>
<feature type="active site" description="Tele-AMP-histidine intermediate" evidence="2">
    <location>
        <position position="139"/>
    </location>
</feature>
<dbReference type="PANTHER" id="PTHR42997">
    <property type="entry name" value="HIT FAMILY HYDROLASE"/>
    <property type="match status" value="1"/>
</dbReference>
<dbReference type="InterPro" id="IPR011146">
    <property type="entry name" value="HIT-like"/>
</dbReference>
<evidence type="ECO:0000256" key="4">
    <source>
        <dbReference type="PROSITE-ProRule" id="PRU00464"/>
    </source>
</evidence>
<dbReference type="CDD" id="cd01275">
    <property type="entry name" value="FHIT"/>
    <property type="match status" value="1"/>
</dbReference>
<dbReference type="Gene3D" id="3.30.428.10">
    <property type="entry name" value="HIT-like"/>
    <property type="match status" value="1"/>
</dbReference>
<evidence type="ECO:0000313" key="7">
    <source>
        <dbReference type="EMBL" id="TMQ49066.1"/>
    </source>
</evidence>
<accession>A0A538SCH7</accession>
<evidence type="ECO:0000256" key="2">
    <source>
        <dbReference type="PIRSR" id="PIRSR639383-1"/>
    </source>
</evidence>
<name>A0A538SCH7_UNCEI</name>
<dbReference type="InterPro" id="IPR039383">
    <property type="entry name" value="FHIT"/>
</dbReference>
<keyword evidence="1" id="KW-0547">Nucleotide-binding</keyword>
<evidence type="ECO:0000313" key="8">
    <source>
        <dbReference type="Proteomes" id="UP000320184"/>
    </source>
</evidence>
<gene>
    <name evidence="7" type="ORF">E6K73_10640</name>
</gene>
<dbReference type="AlphaFoldDB" id="A0A538SCH7"/>
<proteinExistence type="predicted"/>
<dbReference type="SUPFAM" id="SSF54197">
    <property type="entry name" value="HIT-like"/>
    <property type="match status" value="1"/>
</dbReference>
<dbReference type="Pfam" id="PF01230">
    <property type="entry name" value="HIT"/>
    <property type="match status" value="1"/>
</dbReference>
<feature type="binding site" evidence="3">
    <location>
        <position position="141"/>
    </location>
    <ligand>
        <name>substrate</name>
    </ligand>
</feature>
<dbReference type="Proteomes" id="UP000320184">
    <property type="component" value="Unassembled WGS sequence"/>
</dbReference>
<organism evidence="7 8">
    <name type="scientific">Eiseniibacteriota bacterium</name>
    <dbReference type="NCBI Taxonomy" id="2212470"/>
    <lineage>
        <taxon>Bacteria</taxon>
        <taxon>Candidatus Eiseniibacteriota</taxon>
    </lineage>
</organism>
<dbReference type="PROSITE" id="PS51084">
    <property type="entry name" value="HIT_2"/>
    <property type="match status" value="1"/>
</dbReference>
<evidence type="ECO:0000256" key="5">
    <source>
        <dbReference type="SAM" id="MobiDB-lite"/>
    </source>
</evidence>
<comment type="caution">
    <text evidence="7">The sequence shown here is derived from an EMBL/GenBank/DDBJ whole genome shotgun (WGS) entry which is preliminary data.</text>
</comment>
<feature type="region of interest" description="Disordered" evidence="5">
    <location>
        <begin position="15"/>
        <end position="34"/>
    </location>
</feature>
<dbReference type="InterPro" id="IPR036265">
    <property type="entry name" value="HIT-like_sf"/>
</dbReference>
<sequence>MEYIRRAEAAASIRAAKRPAERRARPGPAKATGRGLEETGCLFCRIRRTRRDRGDLVLTRRPHAFLMLNRFPYNPAHLMVAVARHAAQFADLEAEEWEEMVGLTALAERALEAEYRPHGVNYGANVGRVAGAGFPGHLHLHLVPRWNGDTNFMPLVGGTKVLPESLGRTWTRLRRALGVIEGGSRVVGRARTR</sequence>
<reference evidence="7 8" key="1">
    <citation type="journal article" date="2019" name="Nat. Microbiol.">
        <title>Mediterranean grassland soil C-N compound turnover is dependent on rainfall and depth, and is mediated by genomically divergent microorganisms.</title>
        <authorList>
            <person name="Diamond S."/>
            <person name="Andeer P.F."/>
            <person name="Li Z."/>
            <person name="Crits-Christoph A."/>
            <person name="Burstein D."/>
            <person name="Anantharaman K."/>
            <person name="Lane K.R."/>
            <person name="Thomas B.C."/>
            <person name="Pan C."/>
            <person name="Northen T.R."/>
            <person name="Banfield J.F."/>
        </authorList>
    </citation>
    <scope>NUCLEOTIDE SEQUENCE [LARGE SCALE GENOMIC DNA]</scope>
    <source>
        <strain evidence="7">WS_3</strain>
    </source>
</reference>
<dbReference type="PANTHER" id="PTHR42997:SF1">
    <property type="entry name" value="AP-4-A PHOSPHORYLASE"/>
    <property type="match status" value="1"/>
</dbReference>
<evidence type="ECO:0000259" key="6">
    <source>
        <dbReference type="PROSITE" id="PS51084"/>
    </source>
</evidence>
<protein>
    <submittedName>
        <fullName evidence="7">HIT domain-containing protein</fullName>
    </submittedName>
</protein>